<sequence>MENQHQSLKKWELRRKSIEDAEYHKDETERRLTENQETIEAMRDLVQRMDARLTVVEQNVKDRDRVILQRDVEAERQKVEFSEMMSKHAAKVAQLELVIASLNETIDDLDPVFILCIHIRSLLDKIRAALFEDVTGIPAEECNRNVNAWWSHALDPSAKKKVYMDEAAIDEHRFKTLHHLLVKKGLMSDPRYIALVNTGTLRYLSQTNIDIRKQANRHAHEVNVAGLHSVLLRATTTQSNVCSEGDMICINSAIDFLLTAPVDN</sequence>
<evidence type="ECO:0000256" key="1">
    <source>
        <dbReference type="SAM" id="Coils"/>
    </source>
</evidence>
<keyword evidence="1" id="KW-0175">Coiled coil</keyword>
<evidence type="ECO:0000313" key="2">
    <source>
        <dbReference type="EMBL" id="KJA13034.1"/>
    </source>
</evidence>
<dbReference type="Proteomes" id="UP000054270">
    <property type="component" value="Unassembled WGS sequence"/>
</dbReference>
<keyword evidence="3" id="KW-1185">Reference proteome</keyword>
<protein>
    <submittedName>
        <fullName evidence="2">Uncharacterized protein</fullName>
    </submittedName>
</protein>
<gene>
    <name evidence="2" type="ORF">HYPSUDRAFT_60108</name>
</gene>
<dbReference type="EMBL" id="KN817800">
    <property type="protein sequence ID" value="KJA13034.1"/>
    <property type="molecule type" value="Genomic_DNA"/>
</dbReference>
<dbReference type="AlphaFoldDB" id="A0A0D2N1F7"/>
<organism evidence="2 3">
    <name type="scientific">Hypholoma sublateritium (strain FD-334 SS-4)</name>
    <dbReference type="NCBI Taxonomy" id="945553"/>
    <lineage>
        <taxon>Eukaryota</taxon>
        <taxon>Fungi</taxon>
        <taxon>Dikarya</taxon>
        <taxon>Basidiomycota</taxon>
        <taxon>Agaricomycotina</taxon>
        <taxon>Agaricomycetes</taxon>
        <taxon>Agaricomycetidae</taxon>
        <taxon>Agaricales</taxon>
        <taxon>Agaricineae</taxon>
        <taxon>Strophariaceae</taxon>
        <taxon>Hypholoma</taxon>
    </lineage>
</organism>
<name>A0A0D2N1F7_HYPSF</name>
<feature type="coiled-coil region" evidence="1">
    <location>
        <begin position="18"/>
        <end position="59"/>
    </location>
</feature>
<accession>A0A0D2N1F7</accession>
<evidence type="ECO:0000313" key="3">
    <source>
        <dbReference type="Proteomes" id="UP000054270"/>
    </source>
</evidence>
<reference evidence="3" key="1">
    <citation type="submission" date="2014-04" db="EMBL/GenBank/DDBJ databases">
        <title>Evolutionary Origins and Diversification of the Mycorrhizal Mutualists.</title>
        <authorList>
            <consortium name="DOE Joint Genome Institute"/>
            <consortium name="Mycorrhizal Genomics Consortium"/>
            <person name="Kohler A."/>
            <person name="Kuo A."/>
            <person name="Nagy L.G."/>
            <person name="Floudas D."/>
            <person name="Copeland A."/>
            <person name="Barry K.W."/>
            <person name="Cichocki N."/>
            <person name="Veneault-Fourrey C."/>
            <person name="LaButti K."/>
            <person name="Lindquist E.A."/>
            <person name="Lipzen A."/>
            <person name="Lundell T."/>
            <person name="Morin E."/>
            <person name="Murat C."/>
            <person name="Riley R."/>
            <person name="Ohm R."/>
            <person name="Sun H."/>
            <person name="Tunlid A."/>
            <person name="Henrissat B."/>
            <person name="Grigoriev I.V."/>
            <person name="Hibbett D.S."/>
            <person name="Martin F."/>
        </authorList>
    </citation>
    <scope>NUCLEOTIDE SEQUENCE [LARGE SCALE GENOMIC DNA]</scope>
    <source>
        <strain evidence="3">FD-334 SS-4</strain>
    </source>
</reference>
<proteinExistence type="predicted"/>